<proteinExistence type="predicted"/>
<dbReference type="EMBL" id="KP025626">
    <property type="protein sequence ID" value="AIX12983.1"/>
    <property type="molecule type" value="Genomic_DNA"/>
</dbReference>
<organism evidence="1 2">
    <name type="scientific">Pseudomonas phage Pf-10</name>
    <dbReference type="NCBI Taxonomy" id="1562076"/>
    <lineage>
        <taxon>Viruses</taxon>
        <taxon>Duplodnaviria</taxon>
        <taxon>Heunggongvirae</taxon>
        <taxon>Uroviricota</taxon>
        <taxon>Caudoviricetes</taxon>
        <taxon>Autographivirales</taxon>
        <taxon>Autotranscriptaviridae</taxon>
        <taxon>Studiervirinae</taxon>
        <taxon>Pifdecavirus</taxon>
        <taxon>Pifdecavirus BIMBV46</taxon>
        <taxon>Pifdecavirus Pf10</taxon>
    </lineage>
</organism>
<dbReference type="OrthoDB" id="24942at10239"/>
<accession>A0A0A0YX76</accession>
<protein>
    <submittedName>
        <fullName evidence="1">Uncharacterized protein</fullName>
    </submittedName>
</protein>
<gene>
    <name evidence="1" type="ORF">NL61_21</name>
</gene>
<name>A0A0A0YX76_9CAUD</name>
<dbReference type="GeneID" id="24576437"/>
<keyword evidence="2" id="KW-1185">Reference proteome</keyword>
<reference evidence="1 2" key="1">
    <citation type="submission" date="2014-10" db="EMBL/GenBank/DDBJ databases">
        <title>Complete genome sequence and comparative genome analysis of Pseudomonas phage Pf-10.</title>
        <authorList>
            <person name="Valentovich L.N."/>
            <person name="Pilipchuk T.A."/>
        </authorList>
    </citation>
    <scope>NUCLEOTIDE SEQUENCE [LARGE SCALE GENOMIC DNA]</scope>
</reference>
<evidence type="ECO:0000313" key="1">
    <source>
        <dbReference type="EMBL" id="AIX12983.1"/>
    </source>
</evidence>
<dbReference type="KEGG" id="vg:24576437"/>
<evidence type="ECO:0000313" key="2">
    <source>
        <dbReference type="Proteomes" id="UP000030326"/>
    </source>
</evidence>
<dbReference type="RefSeq" id="YP_009145618.1">
    <property type="nucleotide sequence ID" value="NC_027292.1"/>
</dbReference>
<sequence>MKIQVSLKQLRNFDLVQALLAAAGRVHAKRLAKLKAREEALKETIRAASVALVDTQKVRIDHQYADLRVVVK</sequence>
<dbReference type="Proteomes" id="UP000030326">
    <property type="component" value="Segment"/>
</dbReference>